<evidence type="ECO:0000259" key="2">
    <source>
        <dbReference type="PROSITE" id="PS50930"/>
    </source>
</evidence>
<dbReference type="AlphaFoldDB" id="A0A6N6JH01"/>
<reference evidence="3 4" key="1">
    <citation type="submission" date="2019-12" db="EMBL/GenBank/DDBJ databases">
        <title>Litoreibacter badius sp. nov., a novel bacteriochlorophyll a-containing bacterium in the genus Litoreibacter.</title>
        <authorList>
            <person name="Kanamuro M."/>
            <person name="Takabe Y."/>
            <person name="Mori K."/>
            <person name="Takaichi S."/>
            <person name="Hanada S."/>
        </authorList>
    </citation>
    <scope>NUCLEOTIDE SEQUENCE [LARGE SCALE GENOMIC DNA]</scope>
    <source>
        <strain evidence="3 4">K6</strain>
    </source>
</reference>
<dbReference type="PROSITE" id="PS50930">
    <property type="entry name" value="HTH_LYTTR"/>
    <property type="match status" value="1"/>
</dbReference>
<feature type="transmembrane region" description="Helical" evidence="1">
    <location>
        <begin position="12"/>
        <end position="31"/>
    </location>
</feature>
<keyword evidence="1" id="KW-0472">Membrane</keyword>
<gene>
    <name evidence="3" type="ORF">KIN_24690</name>
</gene>
<proteinExistence type="predicted"/>
<dbReference type="Gene3D" id="2.40.50.1020">
    <property type="entry name" value="LytTr DNA-binding domain"/>
    <property type="match status" value="1"/>
</dbReference>
<dbReference type="Proteomes" id="UP000436822">
    <property type="component" value="Unassembled WGS sequence"/>
</dbReference>
<keyword evidence="4" id="KW-1185">Reference proteome</keyword>
<feature type="domain" description="HTH LytTR-type" evidence="2">
    <location>
        <begin position="139"/>
        <end position="226"/>
    </location>
</feature>
<feature type="transmembrane region" description="Helical" evidence="1">
    <location>
        <begin position="79"/>
        <end position="99"/>
    </location>
</feature>
<dbReference type="GO" id="GO:0003677">
    <property type="term" value="F:DNA binding"/>
    <property type="evidence" value="ECO:0007669"/>
    <property type="project" value="InterPro"/>
</dbReference>
<dbReference type="Pfam" id="PF04397">
    <property type="entry name" value="LytTR"/>
    <property type="match status" value="1"/>
</dbReference>
<feature type="transmembrane region" description="Helical" evidence="1">
    <location>
        <begin position="43"/>
        <end position="67"/>
    </location>
</feature>
<dbReference type="SMART" id="SM00850">
    <property type="entry name" value="LytTR"/>
    <property type="match status" value="1"/>
</dbReference>
<organism evidence="3 4">
    <name type="scientific">Litoreibacter roseus</name>
    <dbReference type="NCBI Taxonomy" id="2601869"/>
    <lineage>
        <taxon>Bacteria</taxon>
        <taxon>Pseudomonadati</taxon>
        <taxon>Pseudomonadota</taxon>
        <taxon>Alphaproteobacteria</taxon>
        <taxon>Rhodobacterales</taxon>
        <taxon>Roseobacteraceae</taxon>
        <taxon>Litoreibacter</taxon>
    </lineage>
</organism>
<evidence type="ECO:0000313" key="3">
    <source>
        <dbReference type="EMBL" id="GFE65395.1"/>
    </source>
</evidence>
<evidence type="ECO:0000256" key="1">
    <source>
        <dbReference type="SAM" id="Phobius"/>
    </source>
</evidence>
<name>A0A6N6JH01_9RHOB</name>
<keyword evidence="1" id="KW-1133">Transmembrane helix</keyword>
<protein>
    <recommendedName>
        <fullName evidence="2">HTH LytTR-type domain-containing protein</fullName>
    </recommendedName>
</protein>
<dbReference type="InterPro" id="IPR007492">
    <property type="entry name" value="LytTR_DNA-bd_dom"/>
</dbReference>
<comment type="caution">
    <text evidence="3">The sequence shown here is derived from an EMBL/GenBank/DDBJ whole genome shotgun (WGS) entry which is preliminary data.</text>
</comment>
<evidence type="ECO:0000313" key="4">
    <source>
        <dbReference type="Proteomes" id="UP000436822"/>
    </source>
</evidence>
<accession>A0A6N6JH01</accession>
<sequence>MYETTGLIARLLYWFTIVGFSIPIAFGLQVARRVYVPERFLPLGFLAAALVFGAVMTPFIFGLNALFLPHRLADLLAPLPMFGFTAATFLGVSGIVTSVRSKPAAANDTAVVDSDTASAIGTVEIAFLKRLNPENRTGLMRLAMQDHYVEAHCDGGRQMILLRMSDAIQELQGFNGLQVHRSHWVATDAVAGHERVDGRLYLVMRDGARVPVSRTYRDAIRSSGLI</sequence>
<keyword evidence="1" id="KW-0812">Transmembrane</keyword>
<dbReference type="EMBL" id="BLJE01000002">
    <property type="protein sequence ID" value="GFE65395.1"/>
    <property type="molecule type" value="Genomic_DNA"/>
</dbReference>